<evidence type="ECO:0000313" key="5">
    <source>
        <dbReference type="EMBL" id="KIW80990.1"/>
    </source>
</evidence>
<feature type="domain" description="DUF676" evidence="4">
    <location>
        <begin position="451"/>
        <end position="599"/>
    </location>
</feature>
<dbReference type="OrthoDB" id="5368485at2759"/>
<dbReference type="SUPFAM" id="SSF53474">
    <property type="entry name" value="alpha/beta-Hydrolases"/>
    <property type="match status" value="1"/>
</dbReference>
<feature type="region of interest" description="Disordered" evidence="3">
    <location>
        <begin position="1191"/>
        <end position="1341"/>
    </location>
</feature>
<feature type="compositionally biased region" description="Basic and acidic residues" evidence="3">
    <location>
        <begin position="235"/>
        <end position="254"/>
    </location>
</feature>
<feature type="compositionally biased region" description="Basic and acidic residues" evidence="3">
    <location>
        <begin position="683"/>
        <end position="705"/>
    </location>
</feature>
<dbReference type="PANTHER" id="PTHR12482">
    <property type="entry name" value="LIPASE ROG1-RELATED-RELATED"/>
    <property type="match status" value="1"/>
</dbReference>
<dbReference type="InterPro" id="IPR007751">
    <property type="entry name" value="DUF676_lipase-like"/>
</dbReference>
<dbReference type="GeneID" id="25303503"/>
<keyword evidence="6" id="KW-1185">Reference proteome</keyword>
<feature type="region of interest" description="Disordered" evidence="3">
    <location>
        <begin position="235"/>
        <end position="257"/>
    </location>
</feature>
<feature type="region of interest" description="Disordered" evidence="3">
    <location>
        <begin position="1138"/>
        <end position="1161"/>
    </location>
</feature>
<dbReference type="RefSeq" id="XP_013284798.1">
    <property type="nucleotide sequence ID" value="XM_013429344.1"/>
</dbReference>
<feature type="compositionally biased region" description="Basic and acidic residues" evidence="3">
    <location>
        <begin position="1298"/>
        <end position="1307"/>
    </location>
</feature>
<feature type="compositionally biased region" description="Acidic residues" evidence="3">
    <location>
        <begin position="1142"/>
        <end position="1155"/>
    </location>
</feature>
<feature type="region of interest" description="Disordered" evidence="3">
    <location>
        <begin position="1073"/>
        <end position="1096"/>
    </location>
</feature>
<feature type="region of interest" description="Disordered" evidence="3">
    <location>
        <begin position="735"/>
        <end position="838"/>
    </location>
</feature>
<protein>
    <recommendedName>
        <fullName evidence="4">DUF676 domain-containing protein</fullName>
    </recommendedName>
</protein>
<dbReference type="InterPro" id="IPR044294">
    <property type="entry name" value="Lipase-like"/>
</dbReference>
<dbReference type="Pfam" id="PF05057">
    <property type="entry name" value="DUF676"/>
    <property type="match status" value="2"/>
</dbReference>
<feature type="region of interest" description="Disordered" evidence="3">
    <location>
        <begin position="410"/>
        <end position="439"/>
    </location>
</feature>
<dbReference type="Proteomes" id="UP000053029">
    <property type="component" value="Unassembled WGS sequence"/>
</dbReference>
<feature type="compositionally biased region" description="Basic and acidic residues" evidence="3">
    <location>
        <begin position="996"/>
        <end position="1041"/>
    </location>
</feature>
<feature type="compositionally biased region" description="Basic and acidic residues" evidence="3">
    <location>
        <begin position="1086"/>
        <end position="1096"/>
    </location>
</feature>
<feature type="compositionally biased region" description="Polar residues" evidence="3">
    <location>
        <begin position="1250"/>
        <end position="1261"/>
    </location>
</feature>
<dbReference type="Gene3D" id="3.40.50.1820">
    <property type="entry name" value="alpha/beta hydrolase"/>
    <property type="match status" value="1"/>
</dbReference>
<reference evidence="5 6" key="1">
    <citation type="submission" date="2015-01" db="EMBL/GenBank/DDBJ databases">
        <title>The Genome Sequence of Fonsecaea pedrosoi CBS 271.37.</title>
        <authorList>
            <consortium name="The Broad Institute Genomics Platform"/>
            <person name="Cuomo C."/>
            <person name="de Hoog S."/>
            <person name="Gorbushina A."/>
            <person name="Stielow B."/>
            <person name="Teixiera M."/>
            <person name="Abouelleil A."/>
            <person name="Chapman S.B."/>
            <person name="Priest M."/>
            <person name="Young S.K."/>
            <person name="Wortman J."/>
            <person name="Nusbaum C."/>
            <person name="Birren B."/>
        </authorList>
    </citation>
    <scope>NUCLEOTIDE SEQUENCE [LARGE SCALE GENOMIC DNA]</scope>
    <source>
        <strain evidence="5 6">CBS 271.37</strain>
    </source>
</reference>
<feature type="region of interest" description="Disordered" evidence="3">
    <location>
        <begin position="875"/>
        <end position="914"/>
    </location>
</feature>
<feature type="region of interest" description="Disordered" evidence="3">
    <location>
        <begin position="167"/>
        <end position="195"/>
    </location>
</feature>
<feature type="compositionally biased region" description="Acidic residues" evidence="3">
    <location>
        <begin position="347"/>
        <end position="358"/>
    </location>
</feature>
<feature type="compositionally biased region" description="Basic and acidic residues" evidence="3">
    <location>
        <begin position="1327"/>
        <end position="1341"/>
    </location>
</feature>
<name>A0A0D2GR04_9EURO</name>
<feature type="compositionally biased region" description="Polar residues" evidence="3">
    <location>
        <begin position="423"/>
        <end position="436"/>
    </location>
</feature>
<evidence type="ECO:0000256" key="3">
    <source>
        <dbReference type="SAM" id="MobiDB-lite"/>
    </source>
</evidence>
<accession>A0A0D2GR04</accession>
<sequence>MLLLHQTGAVRVGEVVRYTITYTPSLDRILPPPTHLHVKIKNTVAAPLRAAYLHGPYTLYVACYPSTFDPYKKHEAASTEGTPDFEPQLKAGGQWNAKLTVPEYVREDAQRQSLDVRRGDRGTNERKSFTWIIEIASQVIFSKTASVEYEVLVGRDEKSVELGFHGVIGSGQGAPGRLEDHQRARSQKANTPQHPKGVFSKAVRLVVDDTHSLWNTPPFPEWEEEVDGQAKVRVEQGPQHGDKRDAGAKPDKTQKKQKKIHLVLLTHGIHSNVGADMLFMKESIDTAARQAKEDAKRRRAEIRARHATRENEFGRDVLGQRSKSMPDITSVGDSPPEAATSNVVNEVGEEEDEEDEEEIYVRGFTGNTTKTERGIQYLGKRFAKYVLSITYPDQPYLPIKSSMGKSLSQSLASSLSNKPKPQDANSTQPAHKNSSIIKDENHRAHNLPYRITSISFISHSLGGLIQTYAIAYIQKHSPEFFNLIKPINFVAMATPFLGLSNENPVYVKFALDFGLVGRTGQDLGLTWRPPTLAKSGWGAMVAGFTNDSNKGGPDKESDPGAKPLLRILPTGPAHVALKKFRNRTVYSNVVNDGIVPLRTSCLLFLDWRGLGRVEKARRESGLVGTMVGWGWAEMTGQNASDPRKALTWNNLFSDSGEDVSSPKSGKSTPDPESKVPQAETSEGFDHDQRATEPEESQFLERKGRISSEQPTSPTDVRPTAAPNLWTELLNFFKPQAGQRKSPPGSPPKSPRKTQKIYRRGQTMYHQEEPPDSGQASQEIPEAESNGTPVKAPVRGASLYTNSSQEGGTGEVETPPKTTFFESAGDLLNPPLPPKDFILDPAARPRTIFHDRVYHPQDIPPPPAKRQRTFGIRRSASNLASQSSSTQLSSAPGSPSDPRRPASGHSIDTTMTANSTPYQSHVEVGGMKIEEKIARAYHKDLSWRKVLVRLEPDAHNNMVVRRMFANAYGWPVVRHMCDTHFGYTAAARTRDEDEENVERAVGRDELVPREQREGESVRGQRDLPEDKEIQEVGGDNEKKAKTTDNIRITEASPTEVADMHADLQKLHTAWKVRDRDKQVTPTRHASRRTESEIRESRDDVAELVSRISATGESSYSGMNSSKAALSRLVRQDSARWSDRFFDGSEDGEEEDEEEGDGALGEELRKAKYRGELDRMFNIDFDVDSADEGAATAKVVDGPLTESPQGTKLGTPKKGKEREDDGSSTSASEYGHIITDPHRPFSAEPGELEPLSHSSAGTSTPTRHASGEEAKAEATVQLVPETIPSLNTSAALGLSLGENIDERWRRETKPASVGEAGGVAEQVALATTRSKEEGGKQTQKRDS</sequence>
<evidence type="ECO:0000313" key="6">
    <source>
        <dbReference type="Proteomes" id="UP000053029"/>
    </source>
</evidence>
<keyword evidence="2" id="KW-0443">Lipid metabolism</keyword>
<feature type="region of interest" description="Disordered" evidence="3">
    <location>
        <begin position="322"/>
        <end position="358"/>
    </location>
</feature>
<evidence type="ECO:0000259" key="4">
    <source>
        <dbReference type="Pfam" id="PF05057"/>
    </source>
</evidence>
<organism evidence="5 6">
    <name type="scientific">Fonsecaea pedrosoi CBS 271.37</name>
    <dbReference type="NCBI Taxonomy" id="1442368"/>
    <lineage>
        <taxon>Eukaryota</taxon>
        <taxon>Fungi</taxon>
        <taxon>Dikarya</taxon>
        <taxon>Ascomycota</taxon>
        <taxon>Pezizomycotina</taxon>
        <taxon>Eurotiomycetes</taxon>
        <taxon>Chaetothyriomycetidae</taxon>
        <taxon>Chaetothyriales</taxon>
        <taxon>Herpotrichiellaceae</taxon>
        <taxon>Fonsecaea</taxon>
    </lineage>
</organism>
<feature type="region of interest" description="Disordered" evidence="3">
    <location>
        <begin position="652"/>
        <end position="719"/>
    </location>
</feature>
<evidence type="ECO:0000256" key="2">
    <source>
        <dbReference type="ARBA" id="ARBA00022963"/>
    </source>
</evidence>
<proteinExistence type="inferred from homology"/>
<evidence type="ECO:0000256" key="1">
    <source>
        <dbReference type="ARBA" id="ARBA00007920"/>
    </source>
</evidence>
<dbReference type="GO" id="GO:0016042">
    <property type="term" value="P:lipid catabolic process"/>
    <property type="evidence" value="ECO:0007669"/>
    <property type="project" value="UniProtKB-KW"/>
</dbReference>
<feature type="domain" description="DUF676" evidence="4">
    <location>
        <begin position="257"/>
        <end position="320"/>
    </location>
</feature>
<dbReference type="PANTHER" id="PTHR12482:SF62">
    <property type="entry name" value="LIPASE ROG1-RELATED"/>
    <property type="match status" value="1"/>
</dbReference>
<feature type="compositionally biased region" description="Low complexity" evidence="3">
    <location>
        <begin position="875"/>
        <end position="895"/>
    </location>
</feature>
<dbReference type="EMBL" id="KN846971">
    <property type="protein sequence ID" value="KIW80990.1"/>
    <property type="molecule type" value="Genomic_DNA"/>
</dbReference>
<gene>
    <name evidence="5" type="ORF">Z517_04013</name>
</gene>
<dbReference type="VEuPathDB" id="FungiDB:Z517_04013"/>
<feature type="compositionally biased region" description="Basic residues" evidence="3">
    <location>
        <begin position="749"/>
        <end position="758"/>
    </location>
</feature>
<dbReference type="InterPro" id="IPR029058">
    <property type="entry name" value="AB_hydrolase_fold"/>
</dbReference>
<dbReference type="HOGENOM" id="CLU_007367_0_0_1"/>
<dbReference type="GO" id="GO:0047372">
    <property type="term" value="F:monoacylglycerol lipase activity"/>
    <property type="evidence" value="ECO:0007669"/>
    <property type="project" value="TreeGrafter"/>
</dbReference>
<keyword evidence="2" id="KW-0442">Lipid degradation</keyword>
<dbReference type="STRING" id="1442368.A0A0D2GR04"/>
<feature type="region of interest" description="Disordered" evidence="3">
    <location>
        <begin position="989"/>
        <end position="1041"/>
    </location>
</feature>
<comment type="similarity">
    <text evidence="1">Belongs to the putative lipase ROG1 family.</text>
</comment>
<feature type="compositionally biased region" description="Polar residues" evidence="3">
    <location>
        <begin position="905"/>
        <end position="914"/>
    </location>
</feature>
<dbReference type="AlphaFoldDB" id="A0A0D2GR04"/>